<feature type="compositionally biased region" description="Polar residues" evidence="1">
    <location>
        <begin position="37"/>
        <end position="63"/>
    </location>
</feature>
<comment type="caution">
    <text evidence="2">The sequence shown here is derived from an EMBL/GenBank/DDBJ whole genome shotgun (WGS) entry which is preliminary data.</text>
</comment>
<feature type="non-terminal residue" evidence="2">
    <location>
        <position position="1"/>
    </location>
</feature>
<gene>
    <name evidence="2" type="ORF">BIW11_08391</name>
</gene>
<accession>A0A1V9XPT3</accession>
<organism evidence="2 3">
    <name type="scientific">Tropilaelaps mercedesae</name>
    <dbReference type="NCBI Taxonomy" id="418985"/>
    <lineage>
        <taxon>Eukaryota</taxon>
        <taxon>Metazoa</taxon>
        <taxon>Ecdysozoa</taxon>
        <taxon>Arthropoda</taxon>
        <taxon>Chelicerata</taxon>
        <taxon>Arachnida</taxon>
        <taxon>Acari</taxon>
        <taxon>Parasitiformes</taxon>
        <taxon>Mesostigmata</taxon>
        <taxon>Gamasina</taxon>
        <taxon>Dermanyssoidea</taxon>
        <taxon>Laelapidae</taxon>
        <taxon>Tropilaelaps</taxon>
    </lineage>
</organism>
<reference evidence="2 3" key="1">
    <citation type="journal article" date="2017" name="Gigascience">
        <title>Draft genome of the honey bee ectoparasitic mite, Tropilaelaps mercedesae, is shaped by the parasitic life history.</title>
        <authorList>
            <person name="Dong X."/>
            <person name="Armstrong S.D."/>
            <person name="Xia D."/>
            <person name="Makepeace B.L."/>
            <person name="Darby A.C."/>
            <person name="Kadowaki T."/>
        </authorList>
    </citation>
    <scope>NUCLEOTIDE SEQUENCE [LARGE SCALE GENOMIC DNA]</scope>
    <source>
        <strain evidence="2">Wuxi-XJTLU</strain>
    </source>
</reference>
<feature type="compositionally biased region" description="Polar residues" evidence="1">
    <location>
        <begin position="80"/>
        <end position="97"/>
    </location>
</feature>
<dbReference type="Proteomes" id="UP000192247">
    <property type="component" value="Unassembled WGS sequence"/>
</dbReference>
<protein>
    <submittedName>
        <fullName evidence="2">Uncharacterized protein</fullName>
    </submittedName>
</protein>
<feature type="compositionally biased region" description="Basic and acidic residues" evidence="1">
    <location>
        <begin position="152"/>
        <end position="179"/>
    </location>
</feature>
<feature type="compositionally biased region" description="Basic and acidic residues" evidence="1">
    <location>
        <begin position="223"/>
        <end position="238"/>
    </location>
</feature>
<dbReference type="AlphaFoldDB" id="A0A1V9XPT3"/>
<feature type="compositionally biased region" description="Basic and acidic residues" evidence="1">
    <location>
        <begin position="284"/>
        <end position="333"/>
    </location>
</feature>
<feature type="region of interest" description="Disordered" evidence="1">
    <location>
        <begin position="152"/>
        <end position="333"/>
    </location>
</feature>
<evidence type="ECO:0000256" key="1">
    <source>
        <dbReference type="SAM" id="MobiDB-lite"/>
    </source>
</evidence>
<feature type="region of interest" description="Disordered" evidence="1">
    <location>
        <begin position="29"/>
        <end position="97"/>
    </location>
</feature>
<evidence type="ECO:0000313" key="3">
    <source>
        <dbReference type="Proteomes" id="UP000192247"/>
    </source>
</evidence>
<feature type="compositionally biased region" description="Polar residues" evidence="1">
    <location>
        <begin position="267"/>
        <end position="277"/>
    </location>
</feature>
<sequence>NIPFVLWSLIVHRCPSCPSAECADLFGRQDEEKDSSASHTEAQTPETPPQISTPGGDSHTTAESLDHDNLSVEDEVVNRPSGTLPRSKSTPASPFHKTQSLQMGCLLPLASSKIIARLDDGNPARTAKVKLPPKDIRLLEIMVKRREAELEAEERRRRAHEEWEREREELRRRREEAMKTRSLKRVKDKAKGDQHNSTIDRRMYKSQPTTPDWVASECTSSRTSRENLAHGGRSDVKAESGGGKTQRKTPPRPGELSERIAKMHLQLQLQQGSSNRGQGPVKSATDERLRAAGERVRNRVQELEAKIREKEERAQERVRIRRSEREQEMQRSS</sequence>
<proteinExistence type="predicted"/>
<dbReference type="EMBL" id="MNPL01006315">
    <property type="protein sequence ID" value="OQR75481.1"/>
    <property type="molecule type" value="Genomic_DNA"/>
</dbReference>
<name>A0A1V9XPT3_9ACAR</name>
<dbReference type="OrthoDB" id="6506981at2759"/>
<evidence type="ECO:0000313" key="2">
    <source>
        <dbReference type="EMBL" id="OQR75481.1"/>
    </source>
</evidence>
<dbReference type="InParanoid" id="A0A1V9XPT3"/>
<keyword evidence="3" id="KW-1185">Reference proteome</keyword>
<feature type="compositionally biased region" description="Basic and acidic residues" evidence="1">
    <location>
        <begin position="189"/>
        <end position="203"/>
    </location>
</feature>